<evidence type="ECO:0000256" key="6">
    <source>
        <dbReference type="ARBA" id="ARBA00044504"/>
    </source>
</evidence>
<comment type="similarity">
    <text evidence="2">Belongs to the major facilitator superfamily. Proton-dependent oligopeptide transporter (POT/PTR) (TC 2.A.17) family.</text>
</comment>
<keyword evidence="5 7" id="KW-0472">Membrane</keyword>
<dbReference type="Gene3D" id="1.20.1250.20">
    <property type="entry name" value="MFS general substrate transporter like domains"/>
    <property type="match status" value="1"/>
</dbReference>
<gene>
    <name evidence="8" type="ORF">Tco_0989233</name>
</gene>
<proteinExistence type="inferred from homology"/>
<keyword evidence="3 7" id="KW-0812">Transmembrane</keyword>
<comment type="caution">
    <text evidence="8">The sequence shown here is derived from an EMBL/GenBank/DDBJ whole genome shotgun (WGS) entry which is preliminary data.</text>
</comment>
<dbReference type="PANTHER" id="PTHR11654">
    <property type="entry name" value="OLIGOPEPTIDE TRANSPORTER-RELATED"/>
    <property type="match status" value="1"/>
</dbReference>
<keyword evidence="4 7" id="KW-1133">Transmembrane helix</keyword>
<evidence type="ECO:0000256" key="1">
    <source>
        <dbReference type="ARBA" id="ARBA00004141"/>
    </source>
</evidence>
<reference evidence="8" key="1">
    <citation type="journal article" date="2022" name="Int. J. Mol. Sci.">
        <title>Draft Genome of Tanacetum Coccineum: Genomic Comparison of Closely Related Tanacetum-Family Plants.</title>
        <authorList>
            <person name="Yamashiro T."/>
            <person name="Shiraishi A."/>
            <person name="Nakayama K."/>
            <person name="Satake H."/>
        </authorList>
    </citation>
    <scope>NUCLEOTIDE SEQUENCE</scope>
</reference>
<reference evidence="8" key="2">
    <citation type="submission" date="2022-01" db="EMBL/GenBank/DDBJ databases">
        <authorList>
            <person name="Yamashiro T."/>
            <person name="Shiraishi A."/>
            <person name="Satake H."/>
            <person name="Nakayama K."/>
        </authorList>
    </citation>
    <scope>NUCLEOTIDE SEQUENCE</scope>
</reference>
<sequence length="147" mass="16928">MFGSGIGAAEVFFFIGQLEFFYDQSPDVMRSLCSALSLLTTALGNYLSSLILSMVTYFTTRGGKPGWIPDNLNEYRKPLKNHLYHNIQKQKMVYFQGLHFELKLVACSTACSYLGFRFQTREAPALAVLEKYHDAKRWICWEKRNYG</sequence>
<keyword evidence="9" id="KW-1185">Reference proteome</keyword>
<protein>
    <submittedName>
        <fullName evidence="8">Peptide transporter PTR2-like protein</fullName>
    </submittedName>
</protein>
<comment type="subcellular location">
    <subcellularLocation>
        <location evidence="1">Membrane</location>
        <topology evidence="1">Multi-pass membrane protein</topology>
    </subcellularLocation>
</comment>
<evidence type="ECO:0000256" key="7">
    <source>
        <dbReference type="SAM" id="Phobius"/>
    </source>
</evidence>
<accession>A0ABQ5ETJ7</accession>
<dbReference type="Pfam" id="PF00854">
    <property type="entry name" value="PTR2"/>
    <property type="match status" value="1"/>
</dbReference>
<evidence type="ECO:0000256" key="2">
    <source>
        <dbReference type="ARBA" id="ARBA00005982"/>
    </source>
</evidence>
<dbReference type="InterPro" id="IPR000109">
    <property type="entry name" value="POT_fam"/>
</dbReference>
<evidence type="ECO:0000256" key="3">
    <source>
        <dbReference type="ARBA" id="ARBA00022692"/>
    </source>
</evidence>
<dbReference type="InterPro" id="IPR036259">
    <property type="entry name" value="MFS_trans_sf"/>
</dbReference>
<evidence type="ECO:0000256" key="4">
    <source>
        <dbReference type="ARBA" id="ARBA00022989"/>
    </source>
</evidence>
<evidence type="ECO:0000256" key="5">
    <source>
        <dbReference type="ARBA" id="ARBA00023136"/>
    </source>
</evidence>
<dbReference type="EMBL" id="BQNB010016650">
    <property type="protein sequence ID" value="GJT54179.1"/>
    <property type="molecule type" value="Genomic_DNA"/>
</dbReference>
<evidence type="ECO:0000313" key="8">
    <source>
        <dbReference type="EMBL" id="GJT54179.1"/>
    </source>
</evidence>
<evidence type="ECO:0000313" key="9">
    <source>
        <dbReference type="Proteomes" id="UP001151760"/>
    </source>
</evidence>
<name>A0ABQ5ETJ7_9ASTR</name>
<feature type="transmembrane region" description="Helical" evidence="7">
    <location>
        <begin position="35"/>
        <end position="58"/>
    </location>
</feature>
<comment type="similarity">
    <text evidence="6">Belongs to the major facilitator superfamily. Phosphate:H(+) symporter (TC 2.A.1.9) family.</text>
</comment>
<dbReference type="Proteomes" id="UP001151760">
    <property type="component" value="Unassembled WGS sequence"/>
</dbReference>
<organism evidence="8 9">
    <name type="scientific">Tanacetum coccineum</name>
    <dbReference type="NCBI Taxonomy" id="301880"/>
    <lineage>
        <taxon>Eukaryota</taxon>
        <taxon>Viridiplantae</taxon>
        <taxon>Streptophyta</taxon>
        <taxon>Embryophyta</taxon>
        <taxon>Tracheophyta</taxon>
        <taxon>Spermatophyta</taxon>
        <taxon>Magnoliopsida</taxon>
        <taxon>eudicotyledons</taxon>
        <taxon>Gunneridae</taxon>
        <taxon>Pentapetalae</taxon>
        <taxon>asterids</taxon>
        <taxon>campanulids</taxon>
        <taxon>Asterales</taxon>
        <taxon>Asteraceae</taxon>
        <taxon>Asteroideae</taxon>
        <taxon>Anthemideae</taxon>
        <taxon>Anthemidinae</taxon>
        <taxon>Tanacetum</taxon>
    </lineage>
</organism>